<gene>
    <name evidence="1" type="ORF">Osc7112_0674</name>
</gene>
<protein>
    <submittedName>
        <fullName evidence="1">Uncharacterized protein</fullName>
    </submittedName>
</protein>
<accession>K9VCN7</accession>
<reference evidence="1 2" key="1">
    <citation type="submission" date="2012-05" db="EMBL/GenBank/DDBJ databases">
        <title>Finished chromosome of genome of Oscillatoria sp. PCC 7112.</title>
        <authorList>
            <consortium name="US DOE Joint Genome Institute"/>
            <person name="Gugger M."/>
            <person name="Coursin T."/>
            <person name="Rippka R."/>
            <person name="Tandeau De Marsac N."/>
            <person name="Huntemann M."/>
            <person name="Wei C.-L."/>
            <person name="Han J."/>
            <person name="Detter J.C."/>
            <person name="Han C."/>
            <person name="Tapia R."/>
            <person name="Davenport K."/>
            <person name="Daligault H."/>
            <person name="Erkkila T."/>
            <person name="Gu W."/>
            <person name="Munk A.C.C."/>
            <person name="Teshima H."/>
            <person name="Xu Y."/>
            <person name="Chain P."/>
            <person name="Chen A."/>
            <person name="Krypides N."/>
            <person name="Mavromatis K."/>
            <person name="Markowitz V."/>
            <person name="Szeto E."/>
            <person name="Ivanova N."/>
            <person name="Mikhailova N."/>
            <person name="Ovchinnikova G."/>
            <person name="Pagani I."/>
            <person name="Pati A."/>
            <person name="Goodwin L."/>
            <person name="Peters L."/>
            <person name="Pitluck S."/>
            <person name="Woyke T."/>
            <person name="Kerfeld C."/>
        </authorList>
    </citation>
    <scope>NUCLEOTIDE SEQUENCE [LARGE SCALE GENOMIC DNA]</scope>
    <source>
        <strain evidence="1 2">PCC 7112</strain>
    </source>
</reference>
<evidence type="ECO:0000313" key="1">
    <source>
        <dbReference type="EMBL" id="AFZ05264.1"/>
    </source>
</evidence>
<dbReference type="EMBL" id="CP003614">
    <property type="protein sequence ID" value="AFZ05264.1"/>
    <property type="molecule type" value="Genomic_DNA"/>
</dbReference>
<dbReference type="HOGENOM" id="CLU_3046045_0_0_3"/>
<name>K9VCN7_9CYAN</name>
<evidence type="ECO:0000313" key="2">
    <source>
        <dbReference type="Proteomes" id="UP000010478"/>
    </source>
</evidence>
<dbReference type="AlphaFoldDB" id="K9VCN7"/>
<sequence length="54" mass="6102">MLHHCQEQAFRPVPQKVDFIVGWASCPPKKALSCPPEKGLSRMVQDVIWVKDLG</sequence>
<dbReference type="KEGG" id="oni:Osc7112_0674"/>
<dbReference type="STRING" id="179408.Osc7112_0674"/>
<keyword evidence="2" id="KW-1185">Reference proteome</keyword>
<proteinExistence type="predicted"/>
<organism evidence="1 2">
    <name type="scientific">Phormidium nigroviride PCC 7112</name>
    <dbReference type="NCBI Taxonomy" id="179408"/>
    <lineage>
        <taxon>Bacteria</taxon>
        <taxon>Bacillati</taxon>
        <taxon>Cyanobacteriota</taxon>
        <taxon>Cyanophyceae</taxon>
        <taxon>Oscillatoriophycideae</taxon>
        <taxon>Oscillatoriales</taxon>
        <taxon>Oscillatoriaceae</taxon>
        <taxon>Phormidium</taxon>
    </lineage>
</organism>
<dbReference type="Proteomes" id="UP000010478">
    <property type="component" value="Chromosome"/>
</dbReference>